<evidence type="ECO:0000313" key="1">
    <source>
        <dbReference type="EMBL" id="KAH7928053.1"/>
    </source>
</evidence>
<evidence type="ECO:0000313" key="2">
    <source>
        <dbReference type="Proteomes" id="UP000790709"/>
    </source>
</evidence>
<proteinExistence type="predicted"/>
<protein>
    <submittedName>
        <fullName evidence="1">SH3-domain-containing protein</fullName>
    </submittedName>
</protein>
<dbReference type="EMBL" id="MU266357">
    <property type="protein sequence ID" value="KAH7928053.1"/>
    <property type="molecule type" value="Genomic_DNA"/>
</dbReference>
<gene>
    <name evidence="1" type="ORF">BV22DRAFT_1031048</name>
</gene>
<accession>A0ACB8BS04</accession>
<comment type="caution">
    <text evidence="1">The sequence shown here is derived from an EMBL/GenBank/DDBJ whole genome shotgun (WGS) entry which is preliminary data.</text>
</comment>
<reference evidence="1" key="1">
    <citation type="journal article" date="2021" name="New Phytol.">
        <title>Evolutionary innovations through gain and loss of genes in the ectomycorrhizal Boletales.</title>
        <authorList>
            <person name="Wu G."/>
            <person name="Miyauchi S."/>
            <person name="Morin E."/>
            <person name="Kuo A."/>
            <person name="Drula E."/>
            <person name="Varga T."/>
            <person name="Kohler A."/>
            <person name="Feng B."/>
            <person name="Cao Y."/>
            <person name="Lipzen A."/>
            <person name="Daum C."/>
            <person name="Hundley H."/>
            <person name="Pangilinan J."/>
            <person name="Johnson J."/>
            <person name="Barry K."/>
            <person name="LaButti K."/>
            <person name="Ng V."/>
            <person name="Ahrendt S."/>
            <person name="Min B."/>
            <person name="Choi I.G."/>
            <person name="Park H."/>
            <person name="Plett J.M."/>
            <person name="Magnuson J."/>
            <person name="Spatafora J.W."/>
            <person name="Nagy L.G."/>
            <person name="Henrissat B."/>
            <person name="Grigoriev I.V."/>
            <person name="Yang Z.L."/>
            <person name="Xu J."/>
            <person name="Martin F.M."/>
        </authorList>
    </citation>
    <scope>NUCLEOTIDE SEQUENCE</scope>
    <source>
        <strain evidence="1">KUC20120723A-06</strain>
    </source>
</reference>
<keyword evidence="2" id="KW-1185">Reference proteome</keyword>
<organism evidence="1 2">
    <name type="scientific">Leucogyrophana mollusca</name>
    <dbReference type="NCBI Taxonomy" id="85980"/>
    <lineage>
        <taxon>Eukaryota</taxon>
        <taxon>Fungi</taxon>
        <taxon>Dikarya</taxon>
        <taxon>Basidiomycota</taxon>
        <taxon>Agaricomycotina</taxon>
        <taxon>Agaricomycetes</taxon>
        <taxon>Agaricomycetidae</taxon>
        <taxon>Boletales</taxon>
        <taxon>Boletales incertae sedis</taxon>
        <taxon>Leucogyrophana</taxon>
    </lineage>
</organism>
<name>A0ACB8BS04_9AGAM</name>
<sequence length="277" mass="29641">MVESSVVFSHIISQTRENVQFLLSHHQISEADGRDILARLPVAGTSIDALAQQTRRLAMSPVPSTTGSNVSSAKPLTIEARAIWDWSSEDPNDVSFNAGDIIEIISETNEDWWTGRHKGKQGLFPSNYVEKIKRASTPPSFHEFPRPTSPYGSLYGDQKYPPPGPLQYLPGPGPPQSPYQPPPGPPQSQYQPPPGPPQSQYQPPPPHPQGGYQGPPQGAAYNPYITPVPDNTLSQAQKPPKKNRFGGLGSTMAQSAAGGVGFGAGSAVGSGIINSIF</sequence>
<dbReference type="Proteomes" id="UP000790709">
    <property type="component" value="Unassembled WGS sequence"/>
</dbReference>